<name>A0ABZ0L1A5_9BACL</name>
<protein>
    <submittedName>
        <fullName evidence="1">Heptaprenyl diphosphate synthase component 1</fullName>
    </submittedName>
</protein>
<dbReference type="RefSeq" id="WP_323693029.1">
    <property type="nucleotide sequence ID" value="NZ_CP116341.1"/>
</dbReference>
<dbReference type="Proteomes" id="UP001303532">
    <property type="component" value="Chromosome"/>
</dbReference>
<keyword evidence="2" id="KW-1185">Reference proteome</keyword>
<reference evidence="1 2" key="1">
    <citation type="submission" date="2023-01" db="EMBL/GenBank/DDBJ databases">
        <title>Sporosarcina sp. nov., isolated from Korean tranditional fermented seafood 'Jeotgal'.</title>
        <authorList>
            <person name="Yang A.-I."/>
        </authorList>
    </citation>
    <scope>NUCLEOTIDE SEQUENCE [LARGE SCALE GENOMIC DNA]</scope>
    <source>
        <strain evidence="1 2">B2O-1</strain>
    </source>
</reference>
<proteinExistence type="predicted"/>
<evidence type="ECO:0000313" key="2">
    <source>
        <dbReference type="Proteomes" id="UP001303532"/>
    </source>
</evidence>
<gene>
    <name evidence="1" type="ORF">PGH26_05650</name>
</gene>
<evidence type="ECO:0000313" key="1">
    <source>
        <dbReference type="EMBL" id="WOV85421.1"/>
    </source>
</evidence>
<dbReference type="Pfam" id="PF07307">
    <property type="entry name" value="HEPPP_synt_1"/>
    <property type="match status" value="1"/>
</dbReference>
<sequence>MNKHDLNSIVENYINDLQYVLRESILKREIGRFPVDSMKAFFLLLPIVNEKNEEDNLRKITLSIGAIHAALDVHDRIESAHATSAEQQLTVLAGDHFSGIHYRILAGIGEFAFIRELSQTIAHINEQKTALHQERRPTASVLLERLKVIESGCISTFYNAYGFGDYLALTETVLTFVKLNGMANSEEQQAFVIDKSIIQQAMDILLPTLNHELEQISSLHPVLQQVIQEIVTPMKC</sequence>
<dbReference type="EMBL" id="CP116341">
    <property type="protein sequence ID" value="WOV85421.1"/>
    <property type="molecule type" value="Genomic_DNA"/>
</dbReference>
<organism evidence="1 2">
    <name type="scientific">Sporosarcina jeotgali</name>
    <dbReference type="NCBI Taxonomy" id="3020056"/>
    <lineage>
        <taxon>Bacteria</taxon>
        <taxon>Bacillati</taxon>
        <taxon>Bacillota</taxon>
        <taxon>Bacilli</taxon>
        <taxon>Bacillales</taxon>
        <taxon>Caryophanaceae</taxon>
        <taxon>Sporosarcina</taxon>
    </lineage>
</organism>
<accession>A0ABZ0L1A5</accession>
<dbReference type="InterPro" id="IPR009920">
    <property type="entry name" value="HEPPP_synth_su1"/>
</dbReference>
<dbReference type="Gene3D" id="1.20.120.1450">
    <property type="match status" value="1"/>
</dbReference>